<accession>A0A937FA98</accession>
<dbReference type="SUPFAM" id="SSF52402">
    <property type="entry name" value="Adenine nucleotide alpha hydrolases-like"/>
    <property type="match status" value="2"/>
</dbReference>
<proteinExistence type="inferred from homology"/>
<dbReference type="CDD" id="cd00293">
    <property type="entry name" value="USP-like"/>
    <property type="match status" value="1"/>
</dbReference>
<dbReference type="InterPro" id="IPR006015">
    <property type="entry name" value="Universal_stress_UspA"/>
</dbReference>
<gene>
    <name evidence="3" type="ORF">JL102_12170</name>
</gene>
<dbReference type="RefSeq" id="WP_202244689.1">
    <property type="nucleotide sequence ID" value="NZ_JAESIY010000006.1"/>
</dbReference>
<sequence>MFERIAIAIAFSPRLQTLLAEANRIQQLFDSELIIIHVGSHTQEDNMKMESSLKDADLLEKVKVIWESGDPAKRILSVCKKEKVDLLVAGALKKEDFINYYLGSIARKILRKADCSVLMLTEPSLKSNPSKRMVIHAEDSPYATEAIKVGTYIGKVQSTSQLHIVREIKLYGLAMSASSERTEDELSEIRRNLVNEEIQIVQDILKELDTIGLKINIKVISGKSGFELSNFCNRTKSDLLIVGAPNRKMGIFDRVFPHDLEYIFADLPCDILIVNPKRKNNG</sequence>
<comment type="similarity">
    <text evidence="1">Belongs to the universal stress protein A family.</text>
</comment>
<dbReference type="EMBL" id="JAESIY010000006">
    <property type="protein sequence ID" value="MBL3656893.1"/>
    <property type="molecule type" value="Genomic_DNA"/>
</dbReference>
<evidence type="ECO:0000313" key="4">
    <source>
        <dbReference type="Proteomes" id="UP000659388"/>
    </source>
</evidence>
<organism evidence="3 4">
    <name type="scientific">Fulvivirga sediminis</name>
    <dbReference type="NCBI Taxonomy" id="2803949"/>
    <lineage>
        <taxon>Bacteria</taxon>
        <taxon>Pseudomonadati</taxon>
        <taxon>Bacteroidota</taxon>
        <taxon>Cytophagia</taxon>
        <taxon>Cytophagales</taxon>
        <taxon>Fulvivirgaceae</taxon>
        <taxon>Fulvivirga</taxon>
    </lineage>
</organism>
<evidence type="ECO:0000259" key="2">
    <source>
        <dbReference type="Pfam" id="PF00582"/>
    </source>
</evidence>
<dbReference type="Proteomes" id="UP000659388">
    <property type="component" value="Unassembled WGS sequence"/>
</dbReference>
<comment type="caution">
    <text evidence="3">The sequence shown here is derived from an EMBL/GenBank/DDBJ whole genome shotgun (WGS) entry which is preliminary data.</text>
</comment>
<dbReference type="Pfam" id="PF00582">
    <property type="entry name" value="Usp"/>
    <property type="match status" value="1"/>
</dbReference>
<evidence type="ECO:0000313" key="3">
    <source>
        <dbReference type="EMBL" id="MBL3656893.1"/>
    </source>
</evidence>
<dbReference type="Gene3D" id="3.40.50.620">
    <property type="entry name" value="HUPs"/>
    <property type="match status" value="2"/>
</dbReference>
<reference evidence="3" key="1">
    <citation type="submission" date="2021-01" db="EMBL/GenBank/DDBJ databases">
        <title>Fulvivirga kasyanovii gen. nov., sp nov., a novel member of the phylum Bacteroidetes isolated from seawater in a mussel farm.</title>
        <authorList>
            <person name="Zhao L.-H."/>
            <person name="Wang Z.-J."/>
        </authorList>
    </citation>
    <scope>NUCLEOTIDE SEQUENCE</scope>
    <source>
        <strain evidence="3">2943</strain>
    </source>
</reference>
<dbReference type="PRINTS" id="PR01438">
    <property type="entry name" value="UNVRSLSTRESS"/>
</dbReference>
<evidence type="ECO:0000256" key="1">
    <source>
        <dbReference type="ARBA" id="ARBA00008791"/>
    </source>
</evidence>
<feature type="domain" description="UspA" evidence="2">
    <location>
        <begin position="1"/>
        <end position="119"/>
    </location>
</feature>
<dbReference type="AlphaFoldDB" id="A0A937FA98"/>
<keyword evidence="4" id="KW-1185">Reference proteome</keyword>
<dbReference type="InterPro" id="IPR014729">
    <property type="entry name" value="Rossmann-like_a/b/a_fold"/>
</dbReference>
<dbReference type="InterPro" id="IPR006016">
    <property type="entry name" value="UspA"/>
</dbReference>
<dbReference type="PANTHER" id="PTHR46268:SF6">
    <property type="entry name" value="UNIVERSAL STRESS PROTEIN UP12"/>
    <property type="match status" value="1"/>
</dbReference>
<dbReference type="PANTHER" id="PTHR46268">
    <property type="entry name" value="STRESS RESPONSE PROTEIN NHAX"/>
    <property type="match status" value="1"/>
</dbReference>
<name>A0A937FA98_9BACT</name>
<protein>
    <submittedName>
        <fullName evidence="3">Universal stress protein</fullName>
    </submittedName>
</protein>